<sequence length="95" mass="10105">MRRPNASRTSAARSTSILGAEQAVAAYLDRCIAERRLTARDTAVQARLFVDVATGLPRLHALLCSQDSASDALDVAILDQTIAIITSTRIPPLSG</sequence>
<dbReference type="Gene3D" id="1.10.357.10">
    <property type="entry name" value="Tetracycline Repressor, domain 2"/>
    <property type="match status" value="1"/>
</dbReference>
<dbReference type="EMBL" id="JXXE01000154">
    <property type="protein sequence ID" value="KIZ45357.1"/>
    <property type="molecule type" value="Genomic_DNA"/>
</dbReference>
<accession>A0A0D7F0X5</accession>
<organism evidence="1 2">
    <name type="scientific">Rhodopseudomonas palustris</name>
    <dbReference type="NCBI Taxonomy" id="1076"/>
    <lineage>
        <taxon>Bacteria</taxon>
        <taxon>Pseudomonadati</taxon>
        <taxon>Pseudomonadota</taxon>
        <taxon>Alphaproteobacteria</taxon>
        <taxon>Hyphomicrobiales</taxon>
        <taxon>Nitrobacteraceae</taxon>
        <taxon>Rhodopseudomonas</taxon>
    </lineage>
</organism>
<comment type="caution">
    <text evidence="1">The sequence shown here is derived from an EMBL/GenBank/DDBJ whole genome shotgun (WGS) entry which is preliminary data.</text>
</comment>
<gene>
    <name evidence="1" type="ORF">OO17_07975</name>
</gene>
<dbReference type="PATRIC" id="fig|1076.23.peg.846"/>
<evidence type="ECO:0000313" key="2">
    <source>
        <dbReference type="Proteomes" id="UP000032515"/>
    </source>
</evidence>
<dbReference type="AlphaFoldDB" id="A0A0D7F0X5"/>
<reference evidence="1 2" key="1">
    <citation type="submission" date="2014-11" db="EMBL/GenBank/DDBJ databases">
        <title>Genomics and ecophysiology of heterotrophic nitrogen fixing bacteria isolated from estuarine surface water.</title>
        <authorList>
            <person name="Bentzon-Tilia M."/>
            <person name="Severin I."/>
            <person name="Hansen L.H."/>
            <person name="Riemann L."/>
        </authorList>
    </citation>
    <scope>NUCLEOTIDE SEQUENCE [LARGE SCALE GENOMIC DNA]</scope>
    <source>
        <strain evidence="1 2">BAL398</strain>
    </source>
</reference>
<protein>
    <submittedName>
        <fullName evidence="1">Uncharacterized protein</fullName>
    </submittedName>
</protein>
<name>A0A0D7F0X5_RHOPL</name>
<evidence type="ECO:0000313" key="1">
    <source>
        <dbReference type="EMBL" id="KIZ45357.1"/>
    </source>
</evidence>
<dbReference type="Proteomes" id="UP000032515">
    <property type="component" value="Unassembled WGS sequence"/>
</dbReference>
<proteinExistence type="predicted"/>